<reference evidence="2" key="2">
    <citation type="submission" date="2020-09" db="EMBL/GenBank/DDBJ databases">
        <authorList>
            <person name="Sun Q."/>
            <person name="Zhou Y."/>
        </authorList>
    </citation>
    <scope>NUCLEOTIDE SEQUENCE</scope>
    <source>
        <strain evidence="2">CGMCC 1.15085</strain>
    </source>
</reference>
<proteinExistence type="predicted"/>
<dbReference type="PANTHER" id="PTHR43586:SF15">
    <property type="entry name" value="BLR3095 PROTEIN"/>
    <property type="match status" value="1"/>
</dbReference>
<dbReference type="PANTHER" id="PTHR43586">
    <property type="entry name" value="CYSTEINE DESULFURASE"/>
    <property type="match status" value="1"/>
</dbReference>
<dbReference type="Gene3D" id="3.90.1150.10">
    <property type="entry name" value="Aspartate Aminotransferase, domain 1"/>
    <property type="match status" value="1"/>
</dbReference>
<gene>
    <name evidence="2" type="primary">ycbU</name>
    <name evidence="2" type="ORF">GCM10011492_22250</name>
</gene>
<comment type="caution">
    <text evidence="2">The sequence shown here is derived from an EMBL/GenBank/DDBJ whole genome shotgun (WGS) entry which is preliminary data.</text>
</comment>
<dbReference type="InterPro" id="IPR015424">
    <property type="entry name" value="PyrdxlP-dep_Trfase"/>
</dbReference>
<name>A0A916T4J8_9MICO</name>
<dbReference type="RefSeq" id="WP_188837070.1">
    <property type="nucleotide sequence ID" value="NZ_BMHI01000003.1"/>
</dbReference>
<dbReference type="Gene3D" id="3.40.640.10">
    <property type="entry name" value="Type I PLP-dependent aspartate aminotransferase-like (Major domain)"/>
    <property type="match status" value="1"/>
</dbReference>
<keyword evidence="3" id="KW-1185">Reference proteome</keyword>
<protein>
    <submittedName>
        <fullName evidence="2">Aminotransferase YcbU</fullName>
    </submittedName>
</protein>
<dbReference type="InterPro" id="IPR015422">
    <property type="entry name" value="PyrdxlP-dep_Trfase_small"/>
</dbReference>
<evidence type="ECO:0000259" key="1">
    <source>
        <dbReference type="Pfam" id="PF00266"/>
    </source>
</evidence>
<dbReference type="SUPFAM" id="SSF53383">
    <property type="entry name" value="PLP-dependent transferases"/>
    <property type="match status" value="1"/>
</dbReference>
<evidence type="ECO:0000313" key="3">
    <source>
        <dbReference type="Proteomes" id="UP000636793"/>
    </source>
</evidence>
<dbReference type="Proteomes" id="UP000636793">
    <property type="component" value="Unassembled WGS sequence"/>
</dbReference>
<dbReference type="EMBL" id="BMHI01000003">
    <property type="protein sequence ID" value="GGB31200.1"/>
    <property type="molecule type" value="Genomic_DNA"/>
</dbReference>
<feature type="domain" description="Aminotransferase class V" evidence="1">
    <location>
        <begin position="57"/>
        <end position="368"/>
    </location>
</feature>
<sequence length="380" mass="41526">MTDQPTPAEFRARFPGLHDTVHLASCSQGALSDRVAAAMLDFQHSILQHGAPWDLWMAKVAQARAAFARLIGADVDEIAVVSSASEAAYQVASTQDWSRCPRIVTTDMEFPSVAHVWLAQRSRGGEVEYVADHDGVVDADDYIAEIDERSGLVSVPLISYRNGLRLPVREVAAHAHAQGAKVFVDAYQGLGVEPVNVDELGCDYLACGSLKYLLGIPGIAFLYVRAGTRDDVAPSMTGWFGRANPFAFDPRTIDYPDHARRFETGTPSIPSAYGAVAGLEMLELVDPHVIRDHLGQLTRSLHGRLAEAGETLWSPADDSMRGPQVALRCTDPDDLNAYLKERRIFASPRGDVIRMSFHYYNDESDVTAVVRAIAAYRAVA</sequence>
<reference evidence="2" key="1">
    <citation type="journal article" date="2014" name="Int. J. Syst. Evol. Microbiol.">
        <title>Complete genome sequence of Corynebacterium casei LMG S-19264T (=DSM 44701T), isolated from a smear-ripened cheese.</title>
        <authorList>
            <consortium name="US DOE Joint Genome Institute (JGI-PGF)"/>
            <person name="Walter F."/>
            <person name="Albersmeier A."/>
            <person name="Kalinowski J."/>
            <person name="Ruckert C."/>
        </authorList>
    </citation>
    <scope>NUCLEOTIDE SEQUENCE</scope>
    <source>
        <strain evidence="2">CGMCC 1.15085</strain>
    </source>
</reference>
<dbReference type="Pfam" id="PF00266">
    <property type="entry name" value="Aminotran_5"/>
    <property type="match status" value="1"/>
</dbReference>
<dbReference type="GO" id="GO:0008483">
    <property type="term" value="F:transaminase activity"/>
    <property type="evidence" value="ECO:0007669"/>
    <property type="project" value="UniProtKB-KW"/>
</dbReference>
<dbReference type="AlphaFoldDB" id="A0A916T4J8"/>
<dbReference type="InterPro" id="IPR015421">
    <property type="entry name" value="PyrdxlP-dep_Trfase_major"/>
</dbReference>
<keyword evidence="2" id="KW-0808">Transferase</keyword>
<dbReference type="InterPro" id="IPR000192">
    <property type="entry name" value="Aminotrans_V_dom"/>
</dbReference>
<evidence type="ECO:0000313" key="2">
    <source>
        <dbReference type="EMBL" id="GGB31200.1"/>
    </source>
</evidence>
<accession>A0A916T4J8</accession>
<organism evidence="2 3">
    <name type="scientific">Flexivirga endophytica</name>
    <dbReference type="NCBI Taxonomy" id="1849103"/>
    <lineage>
        <taxon>Bacteria</taxon>
        <taxon>Bacillati</taxon>
        <taxon>Actinomycetota</taxon>
        <taxon>Actinomycetes</taxon>
        <taxon>Micrococcales</taxon>
        <taxon>Dermacoccaceae</taxon>
        <taxon>Flexivirga</taxon>
    </lineage>
</organism>
<keyword evidence="2" id="KW-0032">Aminotransferase</keyword>